<reference evidence="9 10" key="1">
    <citation type="submission" date="2023-07" db="EMBL/GenBank/DDBJ databases">
        <title>Identification of four novel Pseudomonas species associated with bacterial leaf spot of cucurbits.</title>
        <authorList>
            <person name="Fullem K.R."/>
        </authorList>
    </citation>
    <scope>NUCLEOTIDE SEQUENCE [LARGE SCALE GENOMIC DNA]</scope>
    <source>
        <strain evidence="9 10">K18</strain>
    </source>
</reference>
<keyword evidence="2" id="KW-0444">Lipid biosynthesis</keyword>
<dbReference type="Pfam" id="PF00132">
    <property type="entry name" value="Hexapep"/>
    <property type="match status" value="1"/>
</dbReference>
<dbReference type="Gene3D" id="3.40.50.20">
    <property type="match status" value="1"/>
</dbReference>
<evidence type="ECO:0000259" key="8">
    <source>
        <dbReference type="Pfam" id="PF17836"/>
    </source>
</evidence>
<dbReference type="EMBL" id="JAUQOP010000001">
    <property type="protein sequence ID" value="MDO7895441.1"/>
    <property type="molecule type" value="Genomic_DNA"/>
</dbReference>
<accession>A0ABT9BSG4</accession>
<dbReference type="PANTHER" id="PTHR43300:SF7">
    <property type="entry name" value="UDP-N-ACETYLBACILLOSAMINE N-ACETYLTRANSFERASE"/>
    <property type="match status" value="1"/>
</dbReference>
<keyword evidence="4" id="KW-0808">Transferase</keyword>
<evidence type="ECO:0000313" key="10">
    <source>
        <dbReference type="Proteomes" id="UP001228019"/>
    </source>
</evidence>
<dbReference type="CDD" id="cd03360">
    <property type="entry name" value="LbH_AT_putative"/>
    <property type="match status" value="1"/>
</dbReference>
<dbReference type="NCBIfam" id="TIGR03570">
    <property type="entry name" value="NeuD_NnaD"/>
    <property type="match status" value="1"/>
</dbReference>
<organism evidence="9 10">
    <name type="scientific">Pseudomonas citrulli</name>
    <dbReference type="NCBI Taxonomy" id="3064347"/>
    <lineage>
        <taxon>Bacteria</taxon>
        <taxon>Pseudomonadati</taxon>
        <taxon>Pseudomonadota</taxon>
        <taxon>Gammaproteobacteria</taxon>
        <taxon>Pseudomonadales</taxon>
        <taxon>Pseudomonadaceae</taxon>
        <taxon>Pseudomonas</taxon>
    </lineage>
</organism>
<comment type="caution">
    <text evidence="9">The sequence shown here is derived from an EMBL/GenBank/DDBJ whole genome shotgun (WGS) entry which is preliminary data.</text>
</comment>
<dbReference type="PANTHER" id="PTHR43300">
    <property type="entry name" value="ACETYLTRANSFERASE"/>
    <property type="match status" value="1"/>
</dbReference>
<dbReference type="InterPro" id="IPR018357">
    <property type="entry name" value="Hexapep_transf_CS"/>
</dbReference>
<keyword evidence="7" id="KW-0012">Acyltransferase</keyword>
<dbReference type="Pfam" id="PF17836">
    <property type="entry name" value="PglD_N"/>
    <property type="match status" value="1"/>
</dbReference>
<dbReference type="Proteomes" id="UP001228019">
    <property type="component" value="Unassembled WGS sequence"/>
</dbReference>
<evidence type="ECO:0000256" key="5">
    <source>
        <dbReference type="ARBA" id="ARBA00022737"/>
    </source>
</evidence>
<gene>
    <name evidence="9" type="ORF">Q6A48_00915</name>
</gene>
<protein>
    <submittedName>
        <fullName evidence="9">Acetyltransferase</fullName>
    </submittedName>
</protein>
<evidence type="ECO:0000313" key="9">
    <source>
        <dbReference type="EMBL" id="MDO7895441.1"/>
    </source>
</evidence>
<dbReference type="InterPro" id="IPR011004">
    <property type="entry name" value="Trimer_LpxA-like_sf"/>
</dbReference>
<dbReference type="SUPFAM" id="SSF51161">
    <property type="entry name" value="Trimeric LpxA-like enzymes"/>
    <property type="match status" value="1"/>
</dbReference>
<dbReference type="InterPro" id="IPR041561">
    <property type="entry name" value="PglD_N"/>
</dbReference>
<dbReference type="InterPro" id="IPR001451">
    <property type="entry name" value="Hexapep"/>
</dbReference>
<sequence length="221" mass="23230">MNVAAAIKSVVIIGAGGHAKVLLSLATSAGFNVMGVCAPEFRSREVKTWRGVDVLGDDSFIEQLDPKEVGLINGIGQVIHNSIRKTIFRRYRDKGFEFPVLIHPNAWIDSTASLGQGVQVMSGAVIQADCKIGENTIINTRASIDHDCHVHANVHVAPGAVVCGDSTLCEGVFVGAGATIIQSLTVGENSVVGAGSVLVSSLPADRISLGTKPHITQRLKN</sequence>
<comment type="similarity">
    <text evidence="1">Belongs to the transferase hexapeptide repeat family.</text>
</comment>
<keyword evidence="3" id="KW-0441">Lipid A biosynthesis</keyword>
<name>A0ABT9BSG4_9PSED</name>
<proteinExistence type="inferred from homology"/>
<feature type="domain" description="PglD N-terminal" evidence="8">
    <location>
        <begin position="10"/>
        <end position="90"/>
    </location>
</feature>
<keyword evidence="6" id="KW-0443">Lipid metabolism</keyword>
<evidence type="ECO:0000256" key="1">
    <source>
        <dbReference type="ARBA" id="ARBA00007274"/>
    </source>
</evidence>
<evidence type="ECO:0000256" key="4">
    <source>
        <dbReference type="ARBA" id="ARBA00022679"/>
    </source>
</evidence>
<dbReference type="Gene3D" id="2.160.10.10">
    <property type="entry name" value="Hexapeptide repeat proteins"/>
    <property type="match status" value="1"/>
</dbReference>
<dbReference type="InterPro" id="IPR020019">
    <property type="entry name" value="AcTrfase_PglD-like"/>
</dbReference>
<evidence type="ECO:0000256" key="7">
    <source>
        <dbReference type="ARBA" id="ARBA00023315"/>
    </source>
</evidence>
<evidence type="ECO:0000256" key="2">
    <source>
        <dbReference type="ARBA" id="ARBA00022516"/>
    </source>
</evidence>
<evidence type="ECO:0000256" key="3">
    <source>
        <dbReference type="ARBA" id="ARBA00022556"/>
    </source>
</evidence>
<keyword evidence="10" id="KW-1185">Reference proteome</keyword>
<dbReference type="RefSeq" id="WP_304551212.1">
    <property type="nucleotide sequence ID" value="NZ_JAUQOP010000001.1"/>
</dbReference>
<keyword evidence="5" id="KW-0677">Repeat</keyword>
<evidence type="ECO:0000256" key="6">
    <source>
        <dbReference type="ARBA" id="ARBA00023098"/>
    </source>
</evidence>
<dbReference type="InterPro" id="IPR050179">
    <property type="entry name" value="Trans_hexapeptide_repeat"/>
</dbReference>
<dbReference type="PROSITE" id="PS00101">
    <property type="entry name" value="HEXAPEP_TRANSFERASES"/>
    <property type="match status" value="1"/>
</dbReference>